<dbReference type="RefSeq" id="WP_367623766.1">
    <property type="nucleotide sequence ID" value="NZ_JBFNQD010000002.1"/>
</dbReference>
<evidence type="ECO:0000256" key="1">
    <source>
        <dbReference type="ARBA" id="ARBA00022692"/>
    </source>
</evidence>
<dbReference type="Pfam" id="PF07690">
    <property type="entry name" value="MFS_1"/>
    <property type="match status" value="1"/>
</dbReference>
<feature type="transmembrane region" description="Helical" evidence="4">
    <location>
        <begin position="42"/>
        <end position="63"/>
    </location>
</feature>
<reference evidence="6 7" key="1">
    <citation type="submission" date="2024-07" db="EMBL/GenBank/DDBJ databases">
        <title>Description of Labrys sedimenti sp. nov., isolated from a diclofenac-degrading enrichment culture.</title>
        <authorList>
            <person name="Tancsics A."/>
            <person name="Csepanyi A."/>
        </authorList>
    </citation>
    <scope>NUCLEOTIDE SEQUENCE [LARGE SCALE GENOMIC DNA]</scope>
    <source>
        <strain evidence="6 7">LMG 23578</strain>
    </source>
</reference>
<dbReference type="InterPro" id="IPR020846">
    <property type="entry name" value="MFS_dom"/>
</dbReference>
<evidence type="ECO:0000313" key="6">
    <source>
        <dbReference type="EMBL" id="MEW9305848.1"/>
    </source>
</evidence>
<evidence type="ECO:0000256" key="4">
    <source>
        <dbReference type="SAM" id="Phobius"/>
    </source>
</evidence>
<dbReference type="PANTHER" id="PTHR23531">
    <property type="entry name" value="QUINOLENE RESISTANCE PROTEIN NORA"/>
    <property type="match status" value="1"/>
</dbReference>
<organism evidence="6 7">
    <name type="scientific">Labrys neptuniae</name>
    <dbReference type="NCBI Taxonomy" id="376174"/>
    <lineage>
        <taxon>Bacteria</taxon>
        <taxon>Pseudomonadati</taxon>
        <taxon>Pseudomonadota</taxon>
        <taxon>Alphaproteobacteria</taxon>
        <taxon>Hyphomicrobiales</taxon>
        <taxon>Xanthobacteraceae</taxon>
        <taxon>Labrys</taxon>
    </lineage>
</organism>
<feature type="transmembrane region" description="Helical" evidence="4">
    <location>
        <begin position="272"/>
        <end position="292"/>
    </location>
</feature>
<dbReference type="InterPro" id="IPR052714">
    <property type="entry name" value="MFS_Exporter"/>
</dbReference>
<feature type="transmembrane region" description="Helical" evidence="4">
    <location>
        <begin position="97"/>
        <end position="119"/>
    </location>
</feature>
<dbReference type="PROSITE" id="PS50850">
    <property type="entry name" value="MFS"/>
    <property type="match status" value="1"/>
</dbReference>
<dbReference type="EMBL" id="JBFNQD010000002">
    <property type="protein sequence ID" value="MEW9305848.1"/>
    <property type="molecule type" value="Genomic_DNA"/>
</dbReference>
<evidence type="ECO:0000256" key="2">
    <source>
        <dbReference type="ARBA" id="ARBA00022989"/>
    </source>
</evidence>
<feature type="transmembrane region" description="Helical" evidence="4">
    <location>
        <begin position="361"/>
        <end position="382"/>
    </location>
</feature>
<proteinExistence type="predicted"/>
<feature type="transmembrane region" description="Helical" evidence="4">
    <location>
        <begin position="243"/>
        <end position="260"/>
    </location>
</feature>
<feature type="transmembrane region" description="Helical" evidence="4">
    <location>
        <begin position="7"/>
        <end position="30"/>
    </location>
</feature>
<feature type="transmembrane region" description="Helical" evidence="4">
    <location>
        <begin position="131"/>
        <end position="152"/>
    </location>
</feature>
<name>A0ABV3PK52_9HYPH</name>
<evidence type="ECO:0000259" key="5">
    <source>
        <dbReference type="PROSITE" id="PS50850"/>
    </source>
</evidence>
<dbReference type="PANTHER" id="PTHR23531:SF1">
    <property type="entry name" value="QUINOLENE RESISTANCE PROTEIN NORA"/>
    <property type="match status" value="1"/>
</dbReference>
<accession>A0ABV3PK52</accession>
<gene>
    <name evidence="6" type="ORF">ABXS05_09900</name>
</gene>
<feature type="transmembrane region" description="Helical" evidence="4">
    <location>
        <begin position="164"/>
        <end position="188"/>
    </location>
</feature>
<dbReference type="SUPFAM" id="SSF103473">
    <property type="entry name" value="MFS general substrate transporter"/>
    <property type="match status" value="1"/>
</dbReference>
<feature type="transmembrane region" description="Helical" evidence="4">
    <location>
        <begin position="332"/>
        <end position="355"/>
    </location>
</feature>
<sequence length="398" mass="41343">MRPSSAPFLFAGTMLAAAGYGATFLLASYYRAHGGGDIETGLTLGAAMVGTFTGVPLVGWLSGRFDAARMCVAACCAVAAGFLLLAASAAQSGFTPGLASGFLIGLGWGMFYIAAPMALSERITDADRAFWFMRFAAFQMAGIGGGPVLLNLSIHQAGLSIEAAFLLVGLACLAASALLWIFGTLAPGEPRIVALRPWLRDIAVIGRGASIRPIIMVALGACVFSGLMTFQSTLVRDTAANEATFFAVYAVTVVAARLLLARTLAGLPQVALATGLLAAMVLGVLAMLGVTLHPAFQILAAILTGIGYGLVYPVIQTWAVNDTPRELRHAALTWFVLSYFIGVFGFPVIGGWMLVNFGKSTFLVVLLGLALAELLIAVNIGLARKRSIALGTGRTSAS</sequence>
<feature type="transmembrane region" description="Helical" evidence="4">
    <location>
        <begin position="70"/>
        <end position="91"/>
    </location>
</feature>
<keyword evidence="7" id="KW-1185">Reference proteome</keyword>
<feature type="transmembrane region" description="Helical" evidence="4">
    <location>
        <begin position="209"/>
        <end position="231"/>
    </location>
</feature>
<comment type="caution">
    <text evidence="6">The sequence shown here is derived from an EMBL/GenBank/DDBJ whole genome shotgun (WGS) entry which is preliminary data.</text>
</comment>
<dbReference type="InterPro" id="IPR036259">
    <property type="entry name" value="MFS_trans_sf"/>
</dbReference>
<keyword evidence="3 4" id="KW-0472">Membrane</keyword>
<feature type="domain" description="Major facilitator superfamily (MFS) profile" evidence="5">
    <location>
        <begin position="1"/>
        <end position="385"/>
    </location>
</feature>
<evidence type="ECO:0000313" key="7">
    <source>
        <dbReference type="Proteomes" id="UP001555786"/>
    </source>
</evidence>
<protein>
    <submittedName>
        <fullName evidence="6">MFS transporter</fullName>
    </submittedName>
</protein>
<feature type="transmembrane region" description="Helical" evidence="4">
    <location>
        <begin position="298"/>
        <end position="320"/>
    </location>
</feature>
<evidence type="ECO:0000256" key="3">
    <source>
        <dbReference type="ARBA" id="ARBA00023136"/>
    </source>
</evidence>
<dbReference type="Gene3D" id="1.20.1250.20">
    <property type="entry name" value="MFS general substrate transporter like domains"/>
    <property type="match status" value="1"/>
</dbReference>
<keyword evidence="1 4" id="KW-0812">Transmembrane</keyword>
<keyword evidence="2 4" id="KW-1133">Transmembrane helix</keyword>
<dbReference type="InterPro" id="IPR011701">
    <property type="entry name" value="MFS"/>
</dbReference>
<dbReference type="Proteomes" id="UP001555786">
    <property type="component" value="Unassembled WGS sequence"/>
</dbReference>